<dbReference type="Proteomes" id="UP001596071">
    <property type="component" value="Unassembled WGS sequence"/>
</dbReference>
<comment type="caution">
    <text evidence="2">The sequence shown here is derived from an EMBL/GenBank/DDBJ whole genome shotgun (WGS) entry which is preliminary data.</text>
</comment>
<sequence>MNKSGGGLPRCDRHKADMRSGAFCRAAWLTYDPSIWSPESRRNKSTGNSASRNWKGRRSRNDDNYVKLTDKLWVVTDNFAELIDNFQEMTDNSMEMTDNIKKPEEGRPLPAI</sequence>
<dbReference type="EMBL" id="JBHSNP010000029">
    <property type="protein sequence ID" value="MFC5604949.1"/>
    <property type="molecule type" value="Genomic_DNA"/>
</dbReference>
<organism evidence="2 3">
    <name type="scientific">Sporosarcina koreensis</name>
    <dbReference type="NCBI Taxonomy" id="334735"/>
    <lineage>
        <taxon>Bacteria</taxon>
        <taxon>Bacillati</taxon>
        <taxon>Bacillota</taxon>
        <taxon>Bacilli</taxon>
        <taxon>Bacillales</taxon>
        <taxon>Caryophanaceae</taxon>
        <taxon>Sporosarcina</taxon>
    </lineage>
</organism>
<gene>
    <name evidence="2" type="ORF">ACFPTP_17055</name>
</gene>
<evidence type="ECO:0000313" key="3">
    <source>
        <dbReference type="Proteomes" id="UP001596071"/>
    </source>
</evidence>
<evidence type="ECO:0000256" key="1">
    <source>
        <dbReference type="SAM" id="MobiDB-lite"/>
    </source>
</evidence>
<reference evidence="3" key="1">
    <citation type="journal article" date="2019" name="Int. J. Syst. Evol. Microbiol.">
        <title>The Global Catalogue of Microorganisms (GCM) 10K type strain sequencing project: providing services to taxonomists for standard genome sequencing and annotation.</title>
        <authorList>
            <consortium name="The Broad Institute Genomics Platform"/>
            <consortium name="The Broad Institute Genome Sequencing Center for Infectious Disease"/>
            <person name="Wu L."/>
            <person name="Ma J."/>
        </authorList>
    </citation>
    <scope>NUCLEOTIDE SEQUENCE [LARGE SCALE GENOMIC DNA]</scope>
    <source>
        <strain evidence="3">KACC 11299</strain>
    </source>
</reference>
<keyword evidence="3" id="KW-1185">Reference proteome</keyword>
<feature type="region of interest" description="Disordered" evidence="1">
    <location>
        <begin position="35"/>
        <end position="61"/>
    </location>
</feature>
<name>A0ABW0U0W0_9BACL</name>
<evidence type="ECO:0000313" key="2">
    <source>
        <dbReference type="EMBL" id="MFC5604949.1"/>
    </source>
</evidence>
<accession>A0ABW0U0W0</accession>
<protein>
    <submittedName>
        <fullName evidence="2">Uncharacterized protein</fullName>
    </submittedName>
</protein>
<proteinExistence type="predicted"/>